<evidence type="ECO:0000313" key="1">
    <source>
        <dbReference type="EMBL" id="KAG0427719.1"/>
    </source>
</evidence>
<name>A0AC60Q3W3_IXOPE</name>
<sequence>LKKLGFKYRKRSRNAHLIEGPNTIQWRCSYLRQIKEFRKEGRQIYFTDETWENAGRTKDRVWVDTTIASSSQARRYGLTTGLKNPSGK</sequence>
<protein>
    <submittedName>
        <fullName evidence="1">Uncharacterized protein</fullName>
    </submittedName>
</protein>
<proteinExistence type="predicted"/>
<gene>
    <name evidence="1" type="ORF">HPB47_025244</name>
</gene>
<organism evidence="1 2">
    <name type="scientific">Ixodes persulcatus</name>
    <name type="common">Taiga tick</name>
    <dbReference type="NCBI Taxonomy" id="34615"/>
    <lineage>
        <taxon>Eukaryota</taxon>
        <taxon>Metazoa</taxon>
        <taxon>Ecdysozoa</taxon>
        <taxon>Arthropoda</taxon>
        <taxon>Chelicerata</taxon>
        <taxon>Arachnida</taxon>
        <taxon>Acari</taxon>
        <taxon>Parasitiformes</taxon>
        <taxon>Ixodida</taxon>
        <taxon>Ixodoidea</taxon>
        <taxon>Ixodidae</taxon>
        <taxon>Ixodinae</taxon>
        <taxon>Ixodes</taxon>
    </lineage>
</organism>
<evidence type="ECO:0000313" key="2">
    <source>
        <dbReference type="Proteomes" id="UP000805193"/>
    </source>
</evidence>
<comment type="caution">
    <text evidence="1">The sequence shown here is derived from an EMBL/GenBank/DDBJ whole genome shotgun (WGS) entry which is preliminary data.</text>
</comment>
<feature type="non-terminal residue" evidence="1">
    <location>
        <position position="1"/>
    </location>
</feature>
<keyword evidence="2" id="KW-1185">Reference proteome</keyword>
<feature type="non-terminal residue" evidence="1">
    <location>
        <position position="88"/>
    </location>
</feature>
<dbReference type="Proteomes" id="UP000805193">
    <property type="component" value="Unassembled WGS sequence"/>
</dbReference>
<accession>A0AC60Q3W3</accession>
<dbReference type="EMBL" id="JABSTQ010009598">
    <property type="protein sequence ID" value="KAG0427719.1"/>
    <property type="molecule type" value="Genomic_DNA"/>
</dbReference>
<reference evidence="1 2" key="1">
    <citation type="journal article" date="2020" name="Cell">
        <title>Large-Scale Comparative Analyses of Tick Genomes Elucidate Their Genetic Diversity and Vector Capacities.</title>
        <authorList>
            <consortium name="Tick Genome and Microbiome Consortium (TIGMIC)"/>
            <person name="Jia N."/>
            <person name="Wang J."/>
            <person name="Shi W."/>
            <person name="Du L."/>
            <person name="Sun Y."/>
            <person name="Zhan W."/>
            <person name="Jiang J.F."/>
            <person name="Wang Q."/>
            <person name="Zhang B."/>
            <person name="Ji P."/>
            <person name="Bell-Sakyi L."/>
            <person name="Cui X.M."/>
            <person name="Yuan T.T."/>
            <person name="Jiang B.G."/>
            <person name="Yang W.F."/>
            <person name="Lam T.T."/>
            <person name="Chang Q.C."/>
            <person name="Ding S.J."/>
            <person name="Wang X.J."/>
            <person name="Zhu J.G."/>
            <person name="Ruan X.D."/>
            <person name="Zhao L."/>
            <person name="Wei J.T."/>
            <person name="Ye R.Z."/>
            <person name="Que T.C."/>
            <person name="Du C.H."/>
            <person name="Zhou Y.H."/>
            <person name="Cheng J.X."/>
            <person name="Dai P.F."/>
            <person name="Guo W.B."/>
            <person name="Han X.H."/>
            <person name="Huang E.J."/>
            <person name="Li L.F."/>
            <person name="Wei W."/>
            <person name="Gao Y.C."/>
            <person name="Liu J.Z."/>
            <person name="Shao H.Z."/>
            <person name="Wang X."/>
            <person name="Wang C.C."/>
            <person name="Yang T.C."/>
            <person name="Huo Q.B."/>
            <person name="Li W."/>
            <person name="Chen H.Y."/>
            <person name="Chen S.E."/>
            <person name="Zhou L.G."/>
            <person name="Ni X.B."/>
            <person name="Tian J.H."/>
            <person name="Sheng Y."/>
            <person name="Liu T."/>
            <person name="Pan Y.S."/>
            <person name="Xia L.Y."/>
            <person name="Li J."/>
            <person name="Zhao F."/>
            <person name="Cao W.C."/>
        </authorList>
    </citation>
    <scope>NUCLEOTIDE SEQUENCE [LARGE SCALE GENOMIC DNA]</scope>
    <source>
        <strain evidence="1">Iper-2018</strain>
    </source>
</reference>